<keyword evidence="6 17" id="KW-0269">Exonuclease</keyword>
<evidence type="ECO:0000256" key="12">
    <source>
        <dbReference type="ARBA" id="ARBA00034808"/>
    </source>
</evidence>
<feature type="domain" description="UvrD-like helicase C-terminal" evidence="16">
    <location>
        <begin position="484"/>
        <end position="740"/>
    </location>
</feature>
<evidence type="ECO:0000313" key="17">
    <source>
        <dbReference type="EMBL" id="SHI44677.1"/>
    </source>
</evidence>
<name>A0A1M6B7Q0_9FLAO</name>
<evidence type="ECO:0000256" key="5">
    <source>
        <dbReference type="ARBA" id="ARBA00022806"/>
    </source>
</evidence>
<dbReference type="AlphaFoldDB" id="A0A1M6B7Q0"/>
<dbReference type="GO" id="GO:0005829">
    <property type="term" value="C:cytosol"/>
    <property type="evidence" value="ECO:0007669"/>
    <property type="project" value="TreeGrafter"/>
</dbReference>
<keyword evidence="10" id="KW-0413">Isomerase</keyword>
<evidence type="ECO:0000256" key="6">
    <source>
        <dbReference type="ARBA" id="ARBA00022839"/>
    </source>
</evidence>
<reference evidence="18" key="1">
    <citation type="submission" date="2016-11" db="EMBL/GenBank/DDBJ databases">
        <authorList>
            <person name="Varghese N."/>
            <person name="Submissions S."/>
        </authorList>
    </citation>
    <scope>NUCLEOTIDE SEQUENCE [LARGE SCALE GENOMIC DNA]</scope>
    <source>
        <strain evidence="18">DSM 19858</strain>
    </source>
</reference>
<evidence type="ECO:0000256" key="1">
    <source>
        <dbReference type="ARBA" id="ARBA00022722"/>
    </source>
</evidence>
<dbReference type="PANTHER" id="PTHR11070">
    <property type="entry name" value="UVRD / RECB / PCRA DNA HELICASE FAMILY MEMBER"/>
    <property type="match status" value="1"/>
</dbReference>
<dbReference type="PROSITE" id="PS51198">
    <property type="entry name" value="UVRD_HELICASE_ATP_BIND"/>
    <property type="match status" value="1"/>
</dbReference>
<dbReference type="GO" id="GO:0043138">
    <property type="term" value="F:3'-5' DNA helicase activity"/>
    <property type="evidence" value="ECO:0007669"/>
    <property type="project" value="UniProtKB-EC"/>
</dbReference>
<dbReference type="EMBL" id="FQYU01000001">
    <property type="protein sequence ID" value="SHI44677.1"/>
    <property type="molecule type" value="Genomic_DNA"/>
</dbReference>
<evidence type="ECO:0000256" key="11">
    <source>
        <dbReference type="ARBA" id="ARBA00034617"/>
    </source>
</evidence>
<keyword evidence="7 14" id="KW-0067">ATP-binding</keyword>
<sequence>MLRTLIESLFCTKKHLQEVPFKIYNASAGSGKTHTLTKEYLKIILKQRGGYKRILAITFTNKAVNEMKTRILSSLFEFGKVVDFEQAPALFRAICEELSLGVDDLRERSKETLKDILHNYAFFDISTIDKFTHRVIRTFARDLQIPLNFEVVLDVDLLLDEAVARLLQKAGSDTKLTRVLLDFALEKIDGDKSWDITYDLLNIGGLIFNENHIEHLEKLKDKDIDDFLQLKSVLRKEQKAIEGELVAAAEGALDLIDDHGLEYTDFTRSSFPNFMLKIAKGDFAIDFNAGWKQNFETQALYNKSAPDHIKAVLDRLHPQFVALFSRIKRDFYRLLFLKNAYGNIVPLTVLNAIRHEVKTLQQERDQLIISEFNTLISKEIKDQPAPFIYERLGEKYRHYFIDEFQDTSVLQWNNLVPLIGNALESEDLKGNRGSLFLVGDAKQAIYRWRGGRAEQFLNLVTRADNPFVVSPDTYSLPVNYRSYDQIVTFNNEFFTATSPFLNNELYSNMFVEGNRQGINAKKGGIVQLTFLDTDGTTDKNDDYGNEVLGLIADIRQRKYAYGEICVLVRSNKDGVFLANFLTRNHIPTLSSESLLLNSSDKVRFLVNLLKYAVDGNNKEAAYELLNFLADDETDKHRFIYDNLDRISHLFLSKFDFNLETLKQISVYDGVELAVRQFALVPDSDAYVVYFLDEILEVEKKEGGGIHTFLEYWEKKKNTLSVTAPDTMDAVRIMSIHKSKGLEFPFVIFPFANDNVYKRLAGKKKMWLPLDPKVFNGFDEVLVNEKKEIALYGPEAERRFLEEEHLMELDSFNVLYVALTRAEKGLFVISEKDLTSTGEHKVDHYSGLFIEFLKRKGLWNDDQLTYAFGELAENTSQAAPVHENKVSYGPTHKDRPAFRILTQAGMLWDSERQEALVQGNRMHYILGLIETKDDLEDALDQGVAKGIVARGERNGFEKSLRAILDHPEIGRYYQKGLVVRNERDIITPTGEILRPDRIVLAEGGAVLIDYKTGRPDPRYREQLYRYSDILEGMGYRVVKRILVYINDGVETELV</sequence>
<keyword evidence="5 14" id="KW-0347">Helicase</keyword>
<keyword evidence="4 14" id="KW-0378">Hydrolase</keyword>
<dbReference type="SUPFAM" id="SSF52540">
    <property type="entry name" value="P-loop containing nucleoside triphosphate hydrolases"/>
    <property type="match status" value="1"/>
</dbReference>
<dbReference type="Pfam" id="PF13361">
    <property type="entry name" value="UvrD_C"/>
    <property type="match status" value="2"/>
</dbReference>
<protein>
    <recommendedName>
        <fullName evidence="12">DNA 3'-5' helicase</fullName>
        <ecNumber evidence="12">5.6.2.4</ecNumber>
    </recommendedName>
</protein>
<comment type="catalytic activity">
    <reaction evidence="11">
        <text>Couples ATP hydrolysis with the unwinding of duplex DNA by translocating in the 3'-5' direction.</text>
        <dbReference type="EC" id="5.6.2.4"/>
    </reaction>
</comment>
<gene>
    <name evidence="17" type="ORF">SAMN04488513_101314</name>
</gene>
<dbReference type="GO" id="GO:0016887">
    <property type="term" value="F:ATP hydrolysis activity"/>
    <property type="evidence" value="ECO:0007669"/>
    <property type="project" value="RHEA"/>
</dbReference>
<dbReference type="InterPro" id="IPR014017">
    <property type="entry name" value="DNA_helicase_UvrD-like_C"/>
</dbReference>
<keyword evidence="8" id="KW-0238">DNA-binding</keyword>
<dbReference type="InterPro" id="IPR000212">
    <property type="entry name" value="DNA_helicase_UvrD/REP"/>
</dbReference>
<evidence type="ECO:0000256" key="13">
    <source>
        <dbReference type="ARBA" id="ARBA00048988"/>
    </source>
</evidence>
<dbReference type="Gene3D" id="3.40.50.300">
    <property type="entry name" value="P-loop containing nucleotide triphosphate hydrolases"/>
    <property type="match status" value="4"/>
</dbReference>
<evidence type="ECO:0000256" key="10">
    <source>
        <dbReference type="ARBA" id="ARBA00023235"/>
    </source>
</evidence>
<keyword evidence="1" id="KW-0540">Nuclease</keyword>
<dbReference type="InterPro" id="IPR027417">
    <property type="entry name" value="P-loop_NTPase"/>
</dbReference>
<dbReference type="Gene3D" id="3.90.320.10">
    <property type="match status" value="1"/>
</dbReference>
<dbReference type="GO" id="GO:0005524">
    <property type="term" value="F:ATP binding"/>
    <property type="evidence" value="ECO:0007669"/>
    <property type="project" value="UniProtKB-UniRule"/>
</dbReference>
<feature type="domain" description="UvrD-like helicase ATP-binding" evidence="15">
    <location>
        <begin position="5"/>
        <end position="483"/>
    </location>
</feature>
<dbReference type="EC" id="5.6.2.4" evidence="12"/>
<evidence type="ECO:0000256" key="4">
    <source>
        <dbReference type="ARBA" id="ARBA00022801"/>
    </source>
</evidence>
<keyword evidence="3" id="KW-0227">DNA damage</keyword>
<evidence type="ECO:0000256" key="14">
    <source>
        <dbReference type="PROSITE-ProRule" id="PRU00560"/>
    </source>
</evidence>
<keyword evidence="2 14" id="KW-0547">Nucleotide-binding</keyword>
<evidence type="ECO:0000313" key="18">
    <source>
        <dbReference type="Proteomes" id="UP000184543"/>
    </source>
</evidence>
<comment type="catalytic activity">
    <reaction evidence="13">
        <text>ATP + H2O = ADP + phosphate + H(+)</text>
        <dbReference type="Rhea" id="RHEA:13065"/>
        <dbReference type="ChEBI" id="CHEBI:15377"/>
        <dbReference type="ChEBI" id="CHEBI:15378"/>
        <dbReference type="ChEBI" id="CHEBI:30616"/>
        <dbReference type="ChEBI" id="CHEBI:43474"/>
        <dbReference type="ChEBI" id="CHEBI:456216"/>
        <dbReference type="EC" id="5.6.2.4"/>
    </reaction>
</comment>
<dbReference type="Pfam" id="PF00580">
    <property type="entry name" value="UvrD-helicase"/>
    <property type="match status" value="1"/>
</dbReference>
<keyword evidence="9" id="KW-0234">DNA repair</keyword>
<evidence type="ECO:0000259" key="15">
    <source>
        <dbReference type="PROSITE" id="PS51198"/>
    </source>
</evidence>
<evidence type="ECO:0000256" key="7">
    <source>
        <dbReference type="ARBA" id="ARBA00022840"/>
    </source>
</evidence>
<evidence type="ECO:0000256" key="3">
    <source>
        <dbReference type="ARBA" id="ARBA00022763"/>
    </source>
</evidence>
<dbReference type="GO" id="GO:0000725">
    <property type="term" value="P:recombinational repair"/>
    <property type="evidence" value="ECO:0007669"/>
    <property type="project" value="TreeGrafter"/>
</dbReference>
<dbReference type="PANTHER" id="PTHR11070:SF67">
    <property type="entry name" value="DNA 3'-5' HELICASE"/>
    <property type="match status" value="1"/>
</dbReference>
<dbReference type="Proteomes" id="UP000184543">
    <property type="component" value="Unassembled WGS sequence"/>
</dbReference>
<dbReference type="InterPro" id="IPR011604">
    <property type="entry name" value="PDDEXK-like_dom_sf"/>
</dbReference>
<dbReference type="STRING" id="192903.SAMN04488513_101314"/>
<dbReference type="InterPro" id="IPR014016">
    <property type="entry name" value="UvrD-like_ATP-bd"/>
</dbReference>
<organism evidence="17 18">
    <name type="scientific">Pseudozobellia thermophila</name>
    <dbReference type="NCBI Taxonomy" id="192903"/>
    <lineage>
        <taxon>Bacteria</taxon>
        <taxon>Pseudomonadati</taxon>
        <taxon>Bacteroidota</taxon>
        <taxon>Flavobacteriia</taxon>
        <taxon>Flavobacteriales</taxon>
        <taxon>Flavobacteriaceae</taxon>
        <taxon>Pseudozobellia</taxon>
    </lineage>
</organism>
<dbReference type="PROSITE" id="PS51217">
    <property type="entry name" value="UVRD_HELICASE_CTER"/>
    <property type="match status" value="1"/>
</dbReference>
<evidence type="ECO:0000256" key="8">
    <source>
        <dbReference type="ARBA" id="ARBA00023125"/>
    </source>
</evidence>
<accession>A0A1M6B7Q0</accession>
<proteinExistence type="predicted"/>
<keyword evidence="18" id="KW-1185">Reference proteome</keyword>
<evidence type="ECO:0000259" key="16">
    <source>
        <dbReference type="PROSITE" id="PS51217"/>
    </source>
</evidence>
<evidence type="ECO:0000256" key="2">
    <source>
        <dbReference type="ARBA" id="ARBA00022741"/>
    </source>
</evidence>
<dbReference type="GO" id="GO:0004527">
    <property type="term" value="F:exonuclease activity"/>
    <property type="evidence" value="ECO:0007669"/>
    <property type="project" value="UniProtKB-KW"/>
</dbReference>
<dbReference type="GO" id="GO:0003677">
    <property type="term" value="F:DNA binding"/>
    <property type="evidence" value="ECO:0007669"/>
    <property type="project" value="UniProtKB-KW"/>
</dbReference>
<evidence type="ECO:0000256" key="9">
    <source>
        <dbReference type="ARBA" id="ARBA00023204"/>
    </source>
</evidence>
<feature type="binding site" evidence="14">
    <location>
        <begin position="26"/>
        <end position="33"/>
    </location>
    <ligand>
        <name>ATP</name>
        <dbReference type="ChEBI" id="CHEBI:30616"/>
    </ligand>
</feature>